<reference evidence="3" key="1">
    <citation type="journal article" date="2020" name="Nature">
        <title>Giant virus diversity and host interactions through global metagenomics.</title>
        <authorList>
            <person name="Schulz F."/>
            <person name="Roux S."/>
            <person name="Paez-Espino D."/>
            <person name="Jungbluth S."/>
            <person name="Walsh D.A."/>
            <person name="Denef V.J."/>
            <person name="McMahon K.D."/>
            <person name="Konstantinidis K.T."/>
            <person name="Eloe-Fadrosh E.A."/>
            <person name="Kyrpides N.C."/>
            <person name="Woyke T."/>
        </authorList>
    </citation>
    <scope>NUCLEOTIDE SEQUENCE</scope>
    <source>
        <strain evidence="3">GVMAG-M-3300009182-46</strain>
    </source>
</reference>
<dbReference type="Gene3D" id="3.40.1180.10">
    <property type="entry name" value="Decaprenyl diphosphate synthase-like"/>
    <property type="match status" value="1"/>
</dbReference>
<dbReference type="AlphaFoldDB" id="A0A6C0F3N3"/>
<dbReference type="InterPro" id="IPR036424">
    <property type="entry name" value="UPP_synth-like_sf"/>
</dbReference>
<protein>
    <recommendedName>
        <fullName evidence="4">Isoprenyl transferase</fullName>
    </recommendedName>
</protein>
<dbReference type="PANTHER" id="PTHR10291">
    <property type="entry name" value="DEHYDRODOLICHYL DIPHOSPHATE SYNTHASE FAMILY MEMBER"/>
    <property type="match status" value="1"/>
</dbReference>
<dbReference type="HAMAP" id="MF_01139">
    <property type="entry name" value="ISPT"/>
    <property type="match status" value="1"/>
</dbReference>
<comment type="cofactor">
    <cofactor evidence="1">
        <name>Mg(2+)</name>
        <dbReference type="ChEBI" id="CHEBI:18420"/>
    </cofactor>
</comment>
<evidence type="ECO:0008006" key="4">
    <source>
        <dbReference type="Google" id="ProtNLM"/>
    </source>
</evidence>
<dbReference type="PANTHER" id="PTHR10291:SF0">
    <property type="entry name" value="DEHYDRODOLICHYL DIPHOSPHATE SYNTHASE 2"/>
    <property type="match status" value="1"/>
</dbReference>
<evidence type="ECO:0000313" key="3">
    <source>
        <dbReference type="EMBL" id="QHT36286.1"/>
    </source>
</evidence>
<name>A0A6C0F3N3_9ZZZZ</name>
<dbReference type="GO" id="GO:0016094">
    <property type="term" value="P:polyprenol biosynthetic process"/>
    <property type="evidence" value="ECO:0007669"/>
    <property type="project" value="TreeGrafter"/>
</dbReference>
<sequence>MIKLYIIILTLIAIYFYQNEIIKCLDTFVKKSYLRLKGINIDTEKLLYPKHIAFIMDGNGRWAKKQKKERTFGHINGANNLEDIFYNCFSNGTQYLTFYVFAEQNWKRSKEEIDNIFEIIYKKLSLYFKDQMKYRLVVQGRLDRVPKKLKKLLTSIENKTASCEKTVILCLDYSGRREIVNACKNIIDNKLEPTVENFANSLYVKGIPDPDLIIRTSGEKRISDFLLWQLSYAELYFTDVYWPDFNLVELEKAVRDYNSRQRRYGVAA</sequence>
<accession>A0A6C0F3N3</accession>
<dbReference type="InterPro" id="IPR018520">
    <property type="entry name" value="UPP_synth-like_CS"/>
</dbReference>
<evidence type="ECO:0000256" key="1">
    <source>
        <dbReference type="ARBA" id="ARBA00001946"/>
    </source>
</evidence>
<dbReference type="Pfam" id="PF01255">
    <property type="entry name" value="Prenyltransf"/>
    <property type="match status" value="1"/>
</dbReference>
<organism evidence="3">
    <name type="scientific">viral metagenome</name>
    <dbReference type="NCBI Taxonomy" id="1070528"/>
    <lineage>
        <taxon>unclassified sequences</taxon>
        <taxon>metagenomes</taxon>
        <taxon>organismal metagenomes</taxon>
    </lineage>
</organism>
<dbReference type="NCBIfam" id="TIGR00055">
    <property type="entry name" value="uppS"/>
    <property type="match status" value="1"/>
</dbReference>
<dbReference type="GO" id="GO:0045547">
    <property type="term" value="F:ditrans,polycis-polyprenyl diphosphate synthase [(2E,6E)-farnesyl diphosphate specific] activity"/>
    <property type="evidence" value="ECO:0007669"/>
    <property type="project" value="TreeGrafter"/>
</dbReference>
<dbReference type="PROSITE" id="PS01066">
    <property type="entry name" value="UPP_SYNTHASE"/>
    <property type="match status" value="1"/>
</dbReference>
<keyword evidence="2" id="KW-0808">Transferase</keyword>
<dbReference type="InterPro" id="IPR001441">
    <property type="entry name" value="UPP_synth-like"/>
</dbReference>
<dbReference type="SUPFAM" id="SSF64005">
    <property type="entry name" value="Undecaprenyl diphosphate synthase"/>
    <property type="match status" value="1"/>
</dbReference>
<proteinExistence type="inferred from homology"/>
<dbReference type="CDD" id="cd00475">
    <property type="entry name" value="Cis_IPPS"/>
    <property type="match status" value="1"/>
</dbReference>
<evidence type="ECO:0000256" key="2">
    <source>
        <dbReference type="ARBA" id="ARBA00022679"/>
    </source>
</evidence>
<dbReference type="EMBL" id="MN739035">
    <property type="protein sequence ID" value="QHT36286.1"/>
    <property type="molecule type" value="Genomic_DNA"/>
</dbReference>